<feature type="compositionally biased region" description="Basic residues" evidence="1">
    <location>
        <begin position="1"/>
        <end position="10"/>
    </location>
</feature>
<feature type="domain" description="DUF4110" evidence="2">
    <location>
        <begin position="604"/>
        <end position="697"/>
    </location>
</feature>
<feature type="region of interest" description="Disordered" evidence="1">
    <location>
        <begin position="534"/>
        <end position="612"/>
    </location>
</feature>
<dbReference type="PANTHER" id="PTHR46063">
    <property type="entry name" value="KELCH DOMAIN-CONTAINING PROTEIN"/>
    <property type="match status" value="1"/>
</dbReference>
<dbReference type="InterPro" id="IPR015915">
    <property type="entry name" value="Kelch-typ_b-propeller"/>
</dbReference>
<dbReference type="InterPro" id="IPR025183">
    <property type="entry name" value="DUF4110"/>
</dbReference>
<dbReference type="SUPFAM" id="SSF117281">
    <property type="entry name" value="Kelch motif"/>
    <property type="match status" value="1"/>
</dbReference>
<evidence type="ECO:0000256" key="1">
    <source>
        <dbReference type="SAM" id="MobiDB-lite"/>
    </source>
</evidence>
<evidence type="ECO:0000259" key="2">
    <source>
        <dbReference type="Pfam" id="PF13422"/>
    </source>
</evidence>
<dbReference type="FunCoup" id="A0A3N4LQL3">
    <property type="interactions" value="650"/>
</dbReference>
<protein>
    <submittedName>
        <fullName evidence="3">Galactose oxidase</fullName>
    </submittedName>
</protein>
<keyword evidence="4" id="KW-1185">Reference proteome</keyword>
<dbReference type="InterPro" id="IPR052588">
    <property type="entry name" value="Kelch_domain_protein"/>
</dbReference>
<feature type="region of interest" description="Disordered" evidence="1">
    <location>
        <begin position="391"/>
        <end position="425"/>
    </location>
</feature>
<dbReference type="Proteomes" id="UP000267821">
    <property type="component" value="Unassembled WGS sequence"/>
</dbReference>
<name>A0A3N4LQL3_9PEZI</name>
<feature type="compositionally biased region" description="Acidic residues" evidence="1">
    <location>
        <begin position="452"/>
        <end position="462"/>
    </location>
</feature>
<accession>A0A3N4LQL3</accession>
<reference evidence="3 4" key="1">
    <citation type="journal article" date="2018" name="Nat. Ecol. Evol.">
        <title>Pezizomycetes genomes reveal the molecular basis of ectomycorrhizal truffle lifestyle.</title>
        <authorList>
            <person name="Murat C."/>
            <person name="Payen T."/>
            <person name="Noel B."/>
            <person name="Kuo A."/>
            <person name="Morin E."/>
            <person name="Chen J."/>
            <person name="Kohler A."/>
            <person name="Krizsan K."/>
            <person name="Balestrini R."/>
            <person name="Da Silva C."/>
            <person name="Montanini B."/>
            <person name="Hainaut M."/>
            <person name="Levati E."/>
            <person name="Barry K.W."/>
            <person name="Belfiori B."/>
            <person name="Cichocki N."/>
            <person name="Clum A."/>
            <person name="Dockter R.B."/>
            <person name="Fauchery L."/>
            <person name="Guy J."/>
            <person name="Iotti M."/>
            <person name="Le Tacon F."/>
            <person name="Lindquist E.A."/>
            <person name="Lipzen A."/>
            <person name="Malagnac F."/>
            <person name="Mello A."/>
            <person name="Molinier V."/>
            <person name="Miyauchi S."/>
            <person name="Poulain J."/>
            <person name="Riccioni C."/>
            <person name="Rubini A."/>
            <person name="Sitrit Y."/>
            <person name="Splivallo R."/>
            <person name="Traeger S."/>
            <person name="Wang M."/>
            <person name="Zifcakova L."/>
            <person name="Wipf D."/>
            <person name="Zambonelli A."/>
            <person name="Paolocci F."/>
            <person name="Nowrousian M."/>
            <person name="Ottonello S."/>
            <person name="Baldrian P."/>
            <person name="Spatafora J.W."/>
            <person name="Henrissat B."/>
            <person name="Nagy L.G."/>
            <person name="Aury J.M."/>
            <person name="Wincker P."/>
            <person name="Grigoriev I.V."/>
            <person name="Bonfante P."/>
            <person name="Martin F.M."/>
        </authorList>
    </citation>
    <scope>NUCLEOTIDE SEQUENCE [LARGE SCALE GENOMIC DNA]</scope>
    <source>
        <strain evidence="3 4">ATCC MYA-4762</strain>
    </source>
</reference>
<dbReference type="InParanoid" id="A0A3N4LQL3"/>
<feature type="compositionally biased region" description="Low complexity" evidence="1">
    <location>
        <begin position="589"/>
        <end position="606"/>
    </location>
</feature>
<feature type="region of interest" description="Disordered" evidence="1">
    <location>
        <begin position="438"/>
        <end position="466"/>
    </location>
</feature>
<evidence type="ECO:0000313" key="3">
    <source>
        <dbReference type="EMBL" id="RPB25130.1"/>
    </source>
</evidence>
<dbReference type="OrthoDB" id="4447at2759"/>
<dbReference type="Pfam" id="PF24681">
    <property type="entry name" value="Kelch_KLHDC2_KLHL20_DRC7"/>
    <property type="match status" value="1"/>
</dbReference>
<feature type="region of interest" description="Disordered" evidence="1">
    <location>
        <begin position="677"/>
        <end position="713"/>
    </location>
</feature>
<feature type="compositionally biased region" description="Low complexity" evidence="1">
    <location>
        <begin position="440"/>
        <end position="450"/>
    </location>
</feature>
<dbReference type="Pfam" id="PF13422">
    <property type="entry name" value="DUF4110"/>
    <property type="match status" value="1"/>
</dbReference>
<feature type="region of interest" description="Disordered" evidence="1">
    <location>
        <begin position="1"/>
        <end position="44"/>
    </location>
</feature>
<dbReference type="EMBL" id="ML121539">
    <property type="protein sequence ID" value="RPB25130.1"/>
    <property type="molecule type" value="Genomic_DNA"/>
</dbReference>
<proteinExistence type="predicted"/>
<feature type="compositionally biased region" description="Basic and acidic residues" evidence="1">
    <location>
        <begin position="11"/>
        <end position="29"/>
    </location>
</feature>
<gene>
    <name evidence="3" type="ORF">L211DRAFT_823384</name>
</gene>
<dbReference type="STRING" id="1051890.A0A3N4LQL3"/>
<feature type="compositionally biased region" description="Acidic residues" evidence="1">
    <location>
        <begin position="534"/>
        <end position="563"/>
    </location>
</feature>
<dbReference type="PANTHER" id="PTHR46063:SF1">
    <property type="entry name" value="KELCH DOMAIN-CONTAINING PROTEIN 4"/>
    <property type="match status" value="1"/>
</dbReference>
<organism evidence="3 4">
    <name type="scientific">Terfezia boudieri ATCC MYA-4762</name>
    <dbReference type="NCBI Taxonomy" id="1051890"/>
    <lineage>
        <taxon>Eukaryota</taxon>
        <taxon>Fungi</taxon>
        <taxon>Dikarya</taxon>
        <taxon>Ascomycota</taxon>
        <taxon>Pezizomycotina</taxon>
        <taxon>Pezizomycetes</taxon>
        <taxon>Pezizales</taxon>
        <taxon>Pezizaceae</taxon>
        <taxon>Terfezia</taxon>
    </lineage>
</organism>
<feature type="compositionally biased region" description="Gly residues" evidence="1">
    <location>
        <begin position="699"/>
        <end position="713"/>
    </location>
</feature>
<feature type="compositionally biased region" description="Basic and acidic residues" evidence="1">
    <location>
        <begin position="564"/>
        <end position="587"/>
    </location>
</feature>
<evidence type="ECO:0000313" key="4">
    <source>
        <dbReference type="Proteomes" id="UP000267821"/>
    </source>
</evidence>
<dbReference type="Gene3D" id="2.120.10.80">
    <property type="entry name" value="Kelch-type beta propeller"/>
    <property type="match status" value="2"/>
</dbReference>
<dbReference type="AlphaFoldDB" id="A0A3N4LQL3"/>
<sequence length="713" mass="78356">MGKKDKKKNPDRKARAAEKTSRKLASKEKRASKKGANGEDVDPDDIDIDTVLAEYARQQALYHKVTETILPAPPPPRANATLTPSPSNPHELFLFGGELFNGALASFYNDLFIYNSLRNEWKQITSPNSPLPRSGHWITQSGGKSGIGCGKGALWLFGGEFSSPKQGTFYHYGDFWRLDCEVGQGGRGVEWEKIEPKGGSRGGNPPSRSGHRMVAWKQYIILFGGFQDTSQTTKYLNDLWLFDTINYTWILVQLPAHAQRPDARSSFSFLPHEAGAVLYGGYSRVKSLSASAGSSSRHQVAVKPVVHTDTWLLKVSPNDPAKLTRWERRKKPANAPNPPRVGVTMAGHKGRGVMFGGVYDTEKDEEGLESQFFDDLFAWGVERNRFFPLTLRKPRGNQSGRGCVRGKQGSEGGGAGGGKRDRAKEDAEEILRNLAHLEASSGLASSPSTSDTELDPLPEAEPEVPKVEELPVSFTLPHPRFNAALAVQEDTLYIYGGTFEKGDREFTFDEMYSVDLVKLDGLRTLFARKDEIAWVEDEEDEDEDEEYEDEDDEDEEGEENEAEMDPKASEIAQKKAEGQARKLKEQEEAAAAAAAVAEAAQGPAAEDTTPFPRPFESLRDFFARSSQIWQEVILANAAHAEADASAGAGKTVKELRKAAFAAAEERWWAVREEVRLAEDEQEESGIGEVVSLKDREASGAGGATGAGAAGRRR</sequence>